<proteinExistence type="predicted"/>
<reference evidence="2" key="1">
    <citation type="submission" date="2024-05" db="EMBL/GenBank/DDBJ databases">
        <title>30 novel species of actinomycetes from the DSMZ collection.</title>
        <authorList>
            <person name="Nouioui I."/>
        </authorList>
    </citation>
    <scope>NUCLEOTIDE SEQUENCE</scope>
    <source>
        <strain evidence="2">DSM 41529</strain>
    </source>
</reference>
<name>A0ABU2X627_9ACTN</name>
<evidence type="ECO:0000256" key="1">
    <source>
        <dbReference type="SAM" id="MobiDB-lite"/>
    </source>
</evidence>
<keyword evidence="3" id="KW-1185">Reference proteome</keyword>
<evidence type="ECO:0000313" key="2">
    <source>
        <dbReference type="EMBL" id="MDT0541370.1"/>
    </source>
</evidence>
<accession>A0ABU2X627</accession>
<sequence length="151" mass="15446">MVLSGPSRVDAVIAQLGDPAAESVLTLTAQQKTVTVKVDAGSADSIHKGAEVTIVLPDTKRVPGKVVSVSTTVQGGGDTDAGDGTDTAPTLQVKVRPTHSADVAKIDAASVQVVLTAETRKNVLVVPARPASSPSGSWRSAVPASRKATWW</sequence>
<dbReference type="RefSeq" id="WP_311721638.1">
    <property type="nucleotide sequence ID" value="NZ_JAVRFD010000001.1"/>
</dbReference>
<dbReference type="EMBL" id="JAVRFD010000001">
    <property type="protein sequence ID" value="MDT0541370.1"/>
    <property type="molecule type" value="Genomic_DNA"/>
</dbReference>
<gene>
    <name evidence="2" type="ORF">RND15_01390</name>
</gene>
<evidence type="ECO:0008006" key="4">
    <source>
        <dbReference type="Google" id="ProtNLM"/>
    </source>
</evidence>
<comment type="caution">
    <text evidence="2">The sequence shown here is derived from an EMBL/GenBank/DDBJ whole genome shotgun (WGS) entry which is preliminary data.</text>
</comment>
<evidence type="ECO:0000313" key="3">
    <source>
        <dbReference type="Proteomes" id="UP001180754"/>
    </source>
</evidence>
<feature type="region of interest" description="Disordered" evidence="1">
    <location>
        <begin position="128"/>
        <end position="151"/>
    </location>
</feature>
<organism evidence="2 3">
    <name type="scientific">Streptomyces lonegramiae</name>
    <dbReference type="NCBI Taxonomy" id="3075524"/>
    <lineage>
        <taxon>Bacteria</taxon>
        <taxon>Bacillati</taxon>
        <taxon>Actinomycetota</taxon>
        <taxon>Actinomycetes</taxon>
        <taxon>Kitasatosporales</taxon>
        <taxon>Streptomycetaceae</taxon>
        <taxon>Streptomyces</taxon>
    </lineage>
</organism>
<feature type="region of interest" description="Disordered" evidence="1">
    <location>
        <begin position="70"/>
        <end position="89"/>
    </location>
</feature>
<protein>
    <recommendedName>
        <fullName evidence="4">HlyD family secretion protein</fullName>
    </recommendedName>
</protein>
<dbReference type="Proteomes" id="UP001180754">
    <property type="component" value="Unassembled WGS sequence"/>
</dbReference>